<accession>N6VZR8</accession>
<dbReference type="PANTHER" id="PTHR46648:SF1">
    <property type="entry name" value="ADENOSINE 5'-MONOPHOSPHORAMIDASE HNT1"/>
    <property type="match status" value="1"/>
</dbReference>
<keyword evidence="6" id="KW-1185">Reference proteome</keyword>
<dbReference type="PRINTS" id="PR00332">
    <property type="entry name" value="HISTRIAD"/>
</dbReference>
<dbReference type="InterPro" id="IPR011146">
    <property type="entry name" value="HIT-like"/>
</dbReference>
<evidence type="ECO:0000256" key="1">
    <source>
        <dbReference type="PIRSR" id="PIRSR601310-1"/>
    </source>
</evidence>
<evidence type="ECO:0000313" key="5">
    <source>
        <dbReference type="EMBL" id="ENO13399.1"/>
    </source>
</evidence>
<evidence type="ECO:0000313" key="6">
    <source>
        <dbReference type="Proteomes" id="UP000013165"/>
    </source>
</evidence>
<organism evidence="5 6">
    <name type="scientific">Marinobacter nanhaiticus D15-8W</name>
    <dbReference type="NCBI Taxonomy" id="626887"/>
    <lineage>
        <taxon>Bacteria</taxon>
        <taxon>Pseudomonadati</taxon>
        <taxon>Pseudomonadota</taxon>
        <taxon>Gammaproteobacteria</taxon>
        <taxon>Pseudomonadales</taxon>
        <taxon>Marinobacteraceae</taxon>
        <taxon>Marinobacter</taxon>
    </lineage>
</organism>
<dbReference type="Pfam" id="PF01230">
    <property type="entry name" value="HIT"/>
    <property type="match status" value="1"/>
</dbReference>
<feature type="short sequence motif" description="Histidine triad motif" evidence="2 3">
    <location>
        <begin position="97"/>
        <end position="101"/>
    </location>
</feature>
<evidence type="ECO:0000259" key="4">
    <source>
        <dbReference type="PROSITE" id="PS51084"/>
    </source>
</evidence>
<dbReference type="SUPFAM" id="SSF54197">
    <property type="entry name" value="HIT-like"/>
    <property type="match status" value="1"/>
</dbReference>
<dbReference type="Proteomes" id="UP000013165">
    <property type="component" value="Unassembled WGS sequence"/>
</dbReference>
<dbReference type="eggNOG" id="COG0537">
    <property type="taxonomic scope" value="Bacteria"/>
</dbReference>
<dbReference type="STRING" id="626887.J057_18425"/>
<dbReference type="OrthoDB" id="9784774at2"/>
<dbReference type="Gene3D" id="3.30.428.10">
    <property type="entry name" value="HIT-like"/>
    <property type="match status" value="1"/>
</dbReference>
<name>N6VZR8_9GAMM</name>
<dbReference type="PATRIC" id="fig|626887.3.peg.3685"/>
<proteinExistence type="predicted"/>
<dbReference type="RefSeq" id="WP_004581624.1">
    <property type="nucleotide sequence ID" value="NZ_AP028878.1"/>
</dbReference>
<dbReference type="InterPro" id="IPR001310">
    <property type="entry name" value="Histidine_triad_HIT"/>
</dbReference>
<comment type="caution">
    <text evidence="5">The sequence shown here is derived from an EMBL/GenBank/DDBJ whole genome shotgun (WGS) entry which is preliminary data.</text>
</comment>
<dbReference type="AlphaFoldDB" id="N6VZR8"/>
<dbReference type="PROSITE" id="PS00892">
    <property type="entry name" value="HIT_1"/>
    <property type="match status" value="1"/>
</dbReference>
<dbReference type="InterPro" id="IPR036265">
    <property type="entry name" value="HIT-like_sf"/>
</dbReference>
<dbReference type="GO" id="GO:0003824">
    <property type="term" value="F:catalytic activity"/>
    <property type="evidence" value="ECO:0007669"/>
    <property type="project" value="InterPro"/>
</dbReference>
<evidence type="ECO:0000256" key="2">
    <source>
        <dbReference type="PIRSR" id="PIRSR601310-3"/>
    </source>
</evidence>
<dbReference type="PANTHER" id="PTHR46648">
    <property type="entry name" value="HIT FAMILY PROTEIN 1"/>
    <property type="match status" value="1"/>
</dbReference>
<dbReference type="EMBL" id="APLQ01000014">
    <property type="protein sequence ID" value="ENO13399.1"/>
    <property type="molecule type" value="Genomic_DNA"/>
</dbReference>
<feature type="active site" description="Tele-AMP-histidine intermediate" evidence="1">
    <location>
        <position position="99"/>
    </location>
</feature>
<reference evidence="5 6" key="1">
    <citation type="journal article" date="2013" name="Genome Announc.">
        <title>Genome Sequence of the Polycyclic Aromatic Hydrocarbon-Degrading Bacterium Strain Marinobacter nanhaiticus D15-8WT.</title>
        <authorList>
            <person name="Cui Z."/>
            <person name="Gao W."/>
            <person name="Li Q."/>
            <person name="Xu G."/>
            <person name="Zheng L."/>
        </authorList>
    </citation>
    <scope>NUCLEOTIDE SEQUENCE [LARGE SCALE GENOMIC DNA]</scope>
    <source>
        <strain evidence="5 6">D15-8W</strain>
    </source>
</reference>
<sequence length="150" mass="16370">MDCVFCQIGQGRAPAARVFEDEHCCAFMDIHPLGRGHVLVIPKTHVVQITELSDPVSNHLFSVARNILKAQRVVGWGVDGTNLLINDGKAANQTLPHTHIHVIPREKGDSLKSAGRLLLHVTGLFGPKTRPHILQEQAEALRNALETPSG</sequence>
<gene>
    <name evidence="5" type="ORF">J057_18425</name>
</gene>
<feature type="domain" description="HIT" evidence="4">
    <location>
        <begin position="4"/>
        <end position="112"/>
    </location>
</feature>
<dbReference type="GO" id="GO:0009117">
    <property type="term" value="P:nucleotide metabolic process"/>
    <property type="evidence" value="ECO:0007669"/>
    <property type="project" value="TreeGrafter"/>
</dbReference>
<dbReference type="PROSITE" id="PS51084">
    <property type="entry name" value="HIT_2"/>
    <property type="match status" value="1"/>
</dbReference>
<dbReference type="HOGENOM" id="CLU_056776_3_3_6"/>
<dbReference type="InterPro" id="IPR019808">
    <property type="entry name" value="Histidine_triad_CS"/>
</dbReference>
<protein>
    <submittedName>
        <fullName evidence="5">HIT family protein</fullName>
    </submittedName>
</protein>
<evidence type="ECO:0000256" key="3">
    <source>
        <dbReference type="PROSITE-ProRule" id="PRU00464"/>
    </source>
</evidence>